<evidence type="ECO:0000313" key="2">
    <source>
        <dbReference type="Proteomes" id="UP001156141"/>
    </source>
</evidence>
<name>A0ABS9RFR8_9FLAO</name>
<dbReference type="RefSeq" id="WP_240572113.1">
    <property type="nucleotide sequence ID" value="NZ_CP136709.1"/>
</dbReference>
<organism evidence="1 2">
    <name type="scientific">Aestuariibaculum lutulentum</name>
    <dbReference type="NCBI Taxonomy" id="2920935"/>
    <lineage>
        <taxon>Bacteria</taxon>
        <taxon>Pseudomonadati</taxon>
        <taxon>Bacteroidota</taxon>
        <taxon>Flavobacteriia</taxon>
        <taxon>Flavobacteriales</taxon>
        <taxon>Flavobacteriaceae</taxon>
    </lineage>
</organism>
<gene>
    <name evidence="1" type="ORF">MKW35_04100</name>
</gene>
<dbReference type="EMBL" id="JAKVQD010000001">
    <property type="protein sequence ID" value="MCH4551789.1"/>
    <property type="molecule type" value="Genomic_DNA"/>
</dbReference>
<protein>
    <submittedName>
        <fullName evidence="1">Uncharacterized protein</fullName>
    </submittedName>
</protein>
<comment type="caution">
    <text evidence="1">The sequence shown here is derived from an EMBL/GenBank/DDBJ whole genome shotgun (WGS) entry which is preliminary data.</text>
</comment>
<sequence length="100" mass="11592">MNLEININTGYQIKHLTFCKYELITPNKTISLSFPQVLELRRKINGLTTYSSLTRIVNNENFVLLFVAGKEHLVFLEIPQLLELKEELDLLFHTPSFVLA</sequence>
<reference evidence="1" key="1">
    <citation type="submission" date="2022-02" db="EMBL/GenBank/DDBJ databases">
        <title>Aestuariibaculum sp., a marine bacterium isolated from sediment in Guangxi.</title>
        <authorList>
            <person name="Ying J."/>
        </authorList>
    </citation>
    <scope>NUCLEOTIDE SEQUENCE</scope>
    <source>
        <strain evidence="1">L182</strain>
    </source>
</reference>
<dbReference type="Proteomes" id="UP001156141">
    <property type="component" value="Unassembled WGS sequence"/>
</dbReference>
<proteinExistence type="predicted"/>
<evidence type="ECO:0000313" key="1">
    <source>
        <dbReference type="EMBL" id="MCH4551789.1"/>
    </source>
</evidence>
<accession>A0ABS9RFR8</accession>
<keyword evidence="2" id="KW-1185">Reference proteome</keyword>